<keyword evidence="1" id="KW-0472">Membrane</keyword>
<evidence type="ECO:0000256" key="2">
    <source>
        <dbReference type="ARBA" id="ARBA00022692"/>
    </source>
</evidence>
<evidence type="ECO:0000256" key="3">
    <source>
        <dbReference type="ARBA" id="ARBA00023237"/>
    </source>
</evidence>
<sequence length="577" mass="63595">MIFFTSFGLTAMATEVPSVVSDLPGIVEPTSSTPTIETHVSSDTELLPSRKGKISSDHGGPGIEVSAFRLNGANDHPDLRIRIAEMEGLIEEFRARRMADSKQLAFSDIQEAADIITNYYRERGLIVAKAFVLAQDVVDRVVTITVLEGRLGAVKVELPENPNYTKEQFESLFSDQRGRPVVKAEIERALLMARDYPGVRISGVLSPDAKPGDTDLIIKVREEKRMDGLLSVDNYGSVYTGRTRVHFGLGFNNLAGVADRLDINLLKGIGETNLYGSGQYGFPISDGRTHIGVGYSLNNYEAGAELEALDVDGTSETVRFYLKRDFLRSRARRLTGLFDLSRKDSEVTFGGRNFSRDKLLVMGLMLNAQTTDSVVGNRRIGVNQFSLGHSHGFKGILGALDGNDPNSSRTGASGEKASGQFNKIVAGYRRHQYLTEDMALMLKFQGQWSDDMLVSIEQLSFGGPDNVRAYPRSEFMGDKGYFGSVELFFDIQKPDEKIQSSVKKIQASVFVDYAKGWLNYPSASREEAASLVAVGLGLRVNIRDILTGRLQIATPLGTQTANNDKDPQVFAELQWHF</sequence>
<organism evidence="6">
    <name type="scientific">Candidatus Kentrum sp. TUN</name>
    <dbReference type="NCBI Taxonomy" id="2126343"/>
    <lineage>
        <taxon>Bacteria</taxon>
        <taxon>Pseudomonadati</taxon>
        <taxon>Pseudomonadota</taxon>
        <taxon>Gammaproteobacteria</taxon>
        <taxon>Candidatus Kentrum</taxon>
    </lineage>
</organism>
<dbReference type="Gene3D" id="2.40.160.50">
    <property type="entry name" value="membrane protein fhac: a member of the omp85/tpsb transporter family"/>
    <property type="match status" value="1"/>
</dbReference>
<evidence type="ECO:0000259" key="5">
    <source>
        <dbReference type="Pfam" id="PF08479"/>
    </source>
</evidence>
<keyword evidence="1" id="KW-1134">Transmembrane beta strand</keyword>
<dbReference type="GO" id="GO:0098046">
    <property type="term" value="C:type V protein secretion system complex"/>
    <property type="evidence" value="ECO:0007669"/>
    <property type="project" value="TreeGrafter"/>
</dbReference>
<reference evidence="6" key="1">
    <citation type="submission" date="2019-02" db="EMBL/GenBank/DDBJ databases">
        <authorList>
            <person name="Gruber-Vodicka R. H."/>
            <person name="Seah K. B. B."/>
        </authorList>
    </citation>
    <scope>NUCLEOTIDE SEQUENCE</scope>
    <source>
        <strain evidence="6">BECK_BY1</strain>
    </source>
</reference>
<keyword evidence="3" id="KW-0998">Cell outer membrane</keyword>
<dbReference type="AlphaFoldDB" id="A0A451ACE1"/>
<evidence type="ECO:0000256" key="1">
    <source>
        <dbReference type="ARBA" id="ARBA00022452"/>
    </source>
</evidence>
<dbReference type="InterPro" id="IPR013686">
    <property type="entry name" value="Polypept-transport_assoc_ShlB"/>
</dbReference>
<dbReference type="EMBL" id="CAADFX010000223">
    <property type="protein sequence ID" value="VFK63710.1"/>
    <property type="molecule type" value="Genomic_DNA"/>
</dbReference>
<dbReference type="PANTHER" id="PTHR34597">
    <property type="entry name" value="SLR1661 PROTEIN"/>
    <property type="match status" value="1"/>
</dbReference>
<evidence type="ECO:0000259" key="4">
    <source>
        <dbReference type="Pfam" id="PF03865"/>
    </source>
</evidence>
<dbReference type="Pfam" id="PF08479">
    <property type="entry name" value="POTRA_2"/>
    <property type="match status" value="1"/>
</dbReference>
<dbReference type="InterPro" id="IPR005565">
    <property type="entry name" value="Hemolysn_activator_HlyB_C"/>
</dbReference>
<keyword evidence="2" id="KW-0812">Transmembrane</keyword>
<proteinExistence type="predicted"/>
<dbReference type="InterPro" id="IPR051544">
    <property type="entry name" value="TPS_OM_transporter"/>
</dbReference>
<dbReference type="Pfam" id="PF03865">
    <property type="entry name" value="ShlB"/>
    <property type="match status" value="1"/>
</dbReference>
<evidence type="ECO:0000313" key="6">
    <source>
        <dbReference type="EMBL" id="VFK63710.1"/>
    </source>
</evidence>
<feature type="domain" description="Polypeptide-transport-associated ShlB-type" evidence="5">
    <location>
        <begin position="100"/>
        <end position="149"/>
    </location>
</feature>
<dbReference type="PANTHER" id="PTHR34597:SF1">
    <property type="entry name" value="HEME_HEMOPEXIN TRANSPORTER PROTEIN HUXB"/>
    <property type="match status" value="1"/>
</dbReference>
<dbReference type="GO" id="GO:0046819">
    <property type="term" value="P:protein secretion by the type V secretion system"/>
    <property type="evidence" value="ECO:0007669"/>
    <property type="project" value="TreeGrafter"/>
</dbReference>
<dbReference type="Gene3D" id="3.10.20.310">
    <property type="entry name" value="membrane protein fhac"/>
    <property type="match status" value="1"/>
</dbReference>
<accession>A0A451ACE1</accession>
<protein>
    <submittedName>
        <fullName evidence="6">Hemolysin activation/secretion protein</fullName>
    </submittedName>
</protein>
<dbReference type="GO" id="GO:0008320">
    <property type="term" value="F:protein transmembrane transporter activity"/>
    <property type="evidence" value="ECO:0007669"/>
    <property type="project" value="TreeGrafter"/>
</dbReference>
<gene>
    <name evidence="6" type="ORF">BECKTUN1418D_GA0071000_12233</name>
</gene>
<feature type="domain" description="Haemolysin activator HlyB C-terminal" evidence="4">
    <location>
        <begin position="212"/>
        <end position="539"/>
    </location>
</feature>
<name>A0A451ACE1_9GAMM</name>